<dbReference type="Proteomes" id="UP000824533">
    <property type="component" value="Linkage Group LG01"/>
</dbReference>
<proteinExistence type="predicted"/>
<organism evidence="1 2">
    <name type="scientific">Dendrolimus kikuchii</name>
    <dbReference type="NCBI Taxonomy" id="765133"/>
    <lineage>
        <taxon>Eukaryota</taxon>
        <taxon>Metazoa</taxon>
        <taxon>Ecdysozoa</taxon>
        <taxon>Arthropoda</taxon>
        <taxon>Hexapoda</taxon>
        <taxon>Insecta</taxon>
        <taxon>Pterygota</taxon>
        <taxon>Neoptera</taxon>
        <taxon>Endopterygota</taxon>
        <taxon>Lepidoptera</taxon>
        <taxon>Glossata</taxon>
        <taxon>Ditrysia</taxon>
        <taxon>Bombycoidea</taxon>
        <taxon>Lasiocampidae</taxon>
        <taxon>Dendrolimus</taxon>
    </lineage>
</organism>
<reference evidence="1 2" key="1">
    <citation type="journal article" date="2021" name="Front. Genet.">
        <title>Chromosome-Level Genome Assembly Reveals Significant Gene Expansion in the Toll and IMD Signaling Pathways of Dendrolimus kikuchii.</title>
        <authorList>
            <person name="Zhou J."/>
            <person name="Wu P."/>
            <person name="Xiong Z."/>
            <person name="Liu N."/>
            <person name="Zhao N."/>
            <person name="Ji M."/>
            <person name="Qiu Y."/>
            <person name="Yang B."/>
        </authorList>
    </citation>
    <scope>NUCLEOTIDE SEQUENCE [LARGE SCALE GENOMIC DNA]</scope>
    <source>
        <strain evidence="1">Ann1</strain>
    </source>
</reference>
<accession>A0ACC1DKP5</accession>
<protein>
    <submittedName>
        <fullName evidence="1">Uncharacterized protein</fullName>
    </submittedName>
</protein>
<evidence type="ECO:0000313" key="2">
    <source>
        <dbReference type="Proteomes" id="UP000824533"/>
    </source>
</evidence>
<keyword evidence="2" id="KW-1185">Reference proteome</keyword>
<comment type="caution">
    <text evidence="1">The sequence shown here is derived from an EMBL/GenBank/DDBJ whole genome shotgun (WGS) entry which is preliminary data.</text>
</comment>
<evidence type="ECO:0000313" key="1">
    <source>
        <dbReference type="EMBL" id="KAJ0184404.1"/>
    </source>
</evidence>
<name>A0ACC1DKP5_9NEOP</name>
<gene>
    <name evidence="1" type="ORF">K1T71_000827</name>
</gene>
<dbReference type="EMBL" id="CM034387">
    <property type="protein sequence ID" value="KAJ0184404.1"/>
    <property type="molecule type" value="Genomic_DNA"/>
</dbReference>
<sequence>MEKESDVFQILLPHHEQQPLCTTRLPYRQGRKLTAVKVYTINNESAHLLIFNVPTLNLKQETKSLFSKFGKILQFNLATGYKTEKFTEAYHVLYERIQSARFAKKMTDGKGFYVEVLHVCYAPEFETLQETKQKLMQRRFDVARRLNTLHKQASSNDSFKNKEESEVTIHNTDLNNLRHDATEFGAIISEVQETGQQNIAKPIVKNPIKYIETKKLYMGDENTIYTGKKKRKREKEKSASYENNIDNIEVIDCTNVNMQTITNINEGLNYNNFGNELVRKVVVKPAKSTSTTTNEVKETAVQDNVTKTITKNPIKYIETKKLHMGHENTIYTGKKKKSESVVSRLKDKSANYEKDIDNTEVTDCTNVNKESVTDINKSLNYNNFGNEIVRKVVVKPVNRIIFNKND</sequence>